<gene>
    <name evidence="1" type="ORF">J2Z53_000844</name>
</gene>
<accession>A0ABS4EZ39</accession>
<reference evidence="1 2" key="1">
    <citation type="submission" date="2021-03" db="EMBL/GenBank/DDBJ databases">
        <title>Genomic Encyclopedia of Type Strains, Phase IV (KMG-IV): sequencing the most valuable type-strain genomes for metagenomic binning, comparative biology and taxonomic classification.</title>
        <authorList>
            <person name="Goeker M."/>
        </authorList>
    </citation>
    <scope>NUCLEOTIDE SEQUENCE [LARGE SCALE GENOMIC DNA]</scope>
    <source>
        <strain evidence="1 2">DSM 3984</strain>
    </source>
</reference>
<dbReference type="EMBL" id="JAGGJZ010000002">
    <property type="protein sequence ID" value="MBP1889263.1"/>
    <property type="molecule type" value="Genomic_DNA"/>
</dbReference>
<name>A0ABS4EZ39_9CLOT</name>
<dbReference type="RefSeq" id="WP_209795976.1">
    <property type="nucleotide sequence ID" value="NZ_JAGGJZ010000002.1"/>
</dbReference>
<keyword evidence="2" id="KW-1185">Reference proteome</keyword>
<comment type="caution">
    <text evidence="1">The sequence shown here is derived from an EMBL/GenBank/DDBJ whole genome shotgun (WGS) entry which is preliminary data.</text>
</comment>
<protein>
    <submittedName>
        <fullName evidence="1">Ribosomal protein S13</fullName>
    </submittedName>
</protein>
<keyword evidence="1" id="KW-0689">Ribosomal protein</keyword>
<evidence type="ECO:0000313" key="2">
    <source>
        <dbReference type="Proteomes" id="UP000783390"/>
    </source>
</evidence>
<evidence type="ECO:0000313" key="1">
    <source>
        <dbReference type="EMBL" id="MBP1889263.1"/>
    </source>
</evidence>
<organism evidence="1 2">
    <name type="scientific">Clostridium moniliforme</name>
    <dbReference type="NCBI Taxonomy" id="39489"/>
    <lineage>
        <taxon>Bacteria</taxon>
        <taxon>Bacillati</taxon>
        <taxon>Bacillota</taxon>
        <taxon>Clostridia</taxon>
        <taxon>Eubacteriales</taxon>
        <taxon>Clostridiaceae</taxon>
        <taxon>Clostridium</taxon>
    </lineage>
</organism>
<dbReference type="GO" id="GO:0005840">
    <property type="term" value="C:ribosome"/>
    <property type="evidence" value="ECO:0007669"/>
    <property type="project" value="UniProtKB-KW"/>
</dbReference>
<dbReference type="Proteomes" id="UP000783390">
    <property type="component" value="Unassembled WGS sequence"/>
</dbReference>
<proteinExistence type="predicted"/>
<sequence>MVNKEAKDYIKEITKASAYFIFRNGPVKKLYEEGKLTDEEIKDIQEYLQNHLAYLYNVLLEEGNVKKFDLITSTMNKFYVNDHSKIEMNDDGFDNFYNSLFNPNVSKSGIKFK</sequence>
<keyword evidence="1" id="KW-0687">Ribonucleoprotein</keyword>